<gene>
    <name evidence="3" type="ORF">ZIOFF_013483</name>
</gene>
<protein>
    <recommendedName>
        <fullName evidence="2">HAT C-terminal dimerisation domain-containing protein</fullName>
    </recommendedName>
</protein>
<accession>A0A8J5LCU0</accession>
<feature type="region of interest" description="Disordered" evidence="1">
    <location>
        <begin position="147"/>
        <end position="195"/>
    </location>
</feature>
<dbReference type="Pfam" id="PF05699">
    <property type="entry name" value="Dimer_Tnp_hAT"/>
    <property type="match status" value="1"/>
</dbReference>
<feature type="domain" description="HAT C-terminal dimerisation" evidence="2">
    <location>
        <begin position="33"/>
        <end position="83"/>
    </location>
</feature>
<comment type="caution">
    <text evidence="3">The sequence shown here is derived from an EMBL/GenBank/DDBJ whole genome shotgun (WGS) entry which is preliminary data.</text>
</comment>
<dbReference type="InterPro" id="IPR008906">
    <property type="entry name" value="HATC_C_dom"/>
</dbReference>
<dbReference type="EMBL" id="JACMSC010000004">
    <property type="protein sequence ID" value="KAG6523618.1"/>
    <property type="molecule type" value="Genomic_DNA"/>
</dbReference>
<evidence type="ECO:0000259" key="2">
    <source>
        <dbReference type="Pfam" id="PF05699"/>
    </source>
</evidence>
<evidence type="ECO:0000313" key="3">
    <source>
        <dbReference type="EMBL" id="KAG6523618.1"/>
    </source>
</evidence>
<keyword evidence="4" id="KW-1185">Reference proteome</keyword>
<dbReference type="PANTHER" id="PTHR23272:SF183">
    <property type="entry name" value="ZINC FINGER BED DOMAIN-CONTAINING PROTEIN RICESLEEPER 1-LIKE"/>
    <property type="match status" value="1"/>
</dbReference>
<evidence type="ECO:0000313" key="4">
    <source>
        <dbReference type="Proteomes" id="UP000734854"/>
    </source>
</evidence>
<reference evidence="3 4" key="1">
    <citation type="submission" date="2020-08" db="EMBL/GenBank/DDBJ databases">
        <title>Plant Genome Project.</title>
        <authorList>
            <person name="Zhang R.-G."/>
        </authorList>
    </citation>
    <scope>NUCLEOTIDE SEQUENCE [LARGE SCALE GENOMIC DNA]</scope>
    <source>
        <tissue evidence="3">Rhizome</tissue>
    </source>
</reference>
<evidence type="ECO:0000256" key="1">
    <source>
        <dbReference type="SAM" id="MobiDB-lite"/>
    </source>
</evidence>
<name>A0A8J5LCU0_ZINOF</name>
<sequence length="195" mass="21209">MWRSAVAFAPWRKGRAFSSTSAAASSKKWDAMCLSTLARDILAIPITTIASEATFSAGGRVIDKYRASLAPTIVEMLMCGGDWCRKRHGVAKKAKLNWEGIEVRTVSVSVSILKSRENLGHNARKPEEGEARARLCPWSKMCAGEERNEGIASPRGEVGRRSRTEENSSAGGDATATHREGEVRLCQEMPSTAGR</sequence>
<proteinExistence type="predicted"/>
<dbReference type="AlphaFoldDB" id="A0A8J5LCU0"/>
<feature type="compositionally biased region" description="Basic and acidic residues" evidence="1">
    <location>
        <begin position="157"/>
        <end position="166"/>
    </location>
</feature>
<dbReference type="GO" id="GO:0046983">
    <property type="term" value="F:protein dimerization activity"/>
    <property type="evidence" value="ECO:0007669"/>
    <property type="project" value="InterPro"/>
</dbReference>
<dbReference type="PANTHER" id="PTHR23272">
    <property type="entry name" value="BED FINGER-RELATED"/>
    <property type="match status" value="1"/>
</dbReference>
<feature type="compositionally biased region" description="Basic and acidic residues" evidence="1">
    <location>
        <begin position="176"/>
        <end position="185"/>
    </location>
</feature>
<dbReference type="InterPro" id="IPR012337">
    <property type="entry name" value="RNaseH-like_sf"/>
</dbReference>
<organism evidence="3 4">
    <name type="scientific">Zingiber officinale</name>
    <name type="common">Ginger</name>
    <name type="synonym">Amomum zingiber</name>
    <dbReference type="NCBI Taxonomy" id="94328"/>
    <lineage>
        <taxon>Eukaryota</taxon>
        <taxon>Viridiplantae</taxon>
        <taxon>Streptophyta</taxon>
        <taxon>Embryophyta</taxon>
        <taxon>Tracheophyta</taxon>
        <taxon>Spermatophyta</taxon>
        <taxon>Magnoliopsida</taxon>
        <taxon>Liliopsida</taxon>
        <taxon>Zingiberales</taxon>
        <taxon>Zingiberaceae</taxon>
        <taxon>Zingiber</taxon>
    </lineage>
</organism>
<dbReference type="SUPFAM" id="SSF53098">
    <property type="entry name" value="Ribonuclease H-like"/>
    <property type="match status" value="1"/>
</dbReference>
<dbReference type="Proteomes" id="UP000734854">
    <property type="component" value="Unassembled WGS sequence"/>
</dbReference>